<dbReference type="InterPro" id="IPR036291">
    <property type="entry name" value="NAD(P)-bd_dom_sf"/>
</dbReference>
<dbReference type="Proteomes" id="UP000279275">
    <property type="component" value="Unassembled WGS sequence"/>
</dbReference>
<dbReference type="NCBIfam" id="TIGR02822">
    <property type="entry name" value="adh_fam_2"/>
    <property type="match status" value="1"/>
</dbReference>
<comment type="catalytic activity">
    <reaction evidence="9">
        <text>a primary alcohol + NAD(+) = an aldehyde + NADH + H(+)</text>
        <dbReference type="Rhea" id="RHEA:10736"/>
        <dbReference type="ChEBI" id="CHEBI:15378"/>
        <dbReference type="ChEBI" id="CHEBI:15734"/>
        <dbReference type="ChEBI" id="CHEBI:17478"/>
        <dbReference type="ChEBI" id="CHEBI:57540"/>
        <dbReference type="ChEBI" id="CHEBI:57945"/>
        <dbReference type="EC" id="1.1.1.1"/>
    </reaction>
</comment>
<dbReference type="PANTHER" id="PTHR42940:SF8">
    <property type="entry name" value="VACUOLAR PROTEIN SORTING-ASSOCIATED PROTEIN 11"/>
    <property type="match status" value="1"/>
</dbReference>
<comment type="caution">
    <text evidence="13">The sequence shown here is derived from an EMBL/GenBank/DDBJ whole genome shotgun (WGS) entry which is preliminary data.</text>
</comment>
<evidence type="ECO:0000256" key="4">
    <source>
        <dbReference type="ARBA" id="ARBA00022723"/>
    </source>
</evidence>
<keyword evidence="4" id="KW-0479">Metal-binding</keyword>
<evidence type="ECO:0000256" key="1">
    <source>
        <dbReference type="ARBA" id="ARBA00001947"/>
    </source>
</evidence>
<evidence type="ECO:0000313" key="14">
    <source>
        <dbReference type="Proteomes" id="UP000279275"/>
    </source>
</evidence>
<dbReference type="GO" id="GO:0008270">
    <property type="term" value="F:zinc ion binding"/>
    <property type="evidence" value="ECO:0007669"/>
    <property type="project" value="InterPro"/>
</dbReference>
<dbReference type="SUPFAM" id="SSF51735">
    <property type="entry name" value="NAD(P)-binding Rossmann-fold domains"/>
    <property type="match status" value="1"/>
</dbReference>
<dbReference type="SUPFAM" id="SSF55469">
    <property type="entry name" value="FMN-dependent nitroreductase-like"/>
    <property type="match status" value="1"/>
</dbReference>
<dbReference type="Gene3D" id="3.40.109.10">
    <property type="entry name" value="NADH Oxidase"/>
    <property type="match status" value="1"/>
</dbReference>
<keyword evidence="5" id="KW-0862">Zinc</keyword>
<keyword evidence="7" id="KW-0520">NAD</keyword>
<dbReference type="EMBL" id="RFFH01000003">
    <property type="protein sequence ID" value="RMI33643.1"/>
    <property type="molecule type" value="Genomic_DNA"/>
</dbReference>
<dbReference type="FunFam" id="3.40.50.720:FF:000275">
    <property type="entry name" value="Alcohol dehydrogenase AdhA"/>
    <property type="match status" value="1"/>
</dbReference>
<dbReference type="InterPro" id="IPR013154">
    <property type="entry name" value="ADH-like_N"/>
</dbReference>
<evidence type="ECO:0000256" key="11">
    <source>
        <dbReference type="SAM" id="MobiDB-lite"/>
    </source>
</evidence>
<evidence type="ECO:0000256" key="8">
    <source>
        <dbReference type="ARBA" id="ARBA00049164"/>
    </source>
</evidence>
<reference evidence="13 14" key="1">
    <citation type="submission" date="2018-10" db="EMBL/GenBank/DDBJ databases">
        <title>Isolation from cow dung.</title>
        <authorList>
            <person name="Ling L."/>
        </authorList>
    </citation>
    <scope>NUCLEOTIDE SEQUENCE [LARGE SCALE GENOMIC DNA]</scope>
    <source>
        <strain evidence="13 14">NEAU-LL90</strain>
    </source>
</reference>
<keyword evidence="14" id="KW-1185">Reference proteome</keyword>
<evidence type="ECO:0000256" key="2">
    <source>
        <dbReference type="ARBA" id="ARBA00008072"/>
    </source>
</evidence>
<dbReference type="Gene3D" id="3.40.50.720">
    <property type="entry name" value="NAD(P)-binding Rossmann-like Domain"/>
    <property type="match status" value="1"/>
</dbReference>
<dbReference type="Gene3D" id="3.90.180.10">
    <property type="entry name" value="Medium-chain alcohol dehydrogenases, catalytic domain"/>
    <property type="match status" value="1"/>
</dbReference>
<feature type="domain" description="Alcohol dehydrogenase-like N-terminal" evidence="12">
    <location>
        <begin position="26"/>
        <end position="135"/>
    </location>
</feature>
<keyword evidence="6 13" id="KW-0560">Oxidoreductase</keyword>
<dbReference type="InterPro" id="IPR002328">
    <property type="entry name" value="ADH_Zn_CS"/>
</dbReference>
<dbReference type="PROSITE" id="PS00059">
    <property type="entry name" value="ADH_ZINC"/>
    <property type="match status" value="1"/>
</dbReference>
<name>A0A3M2LAP5_9NOCA</name>
<evidence type="ECO:0000256" key="7">
    <source>
        <dbReference type="ARBA" id="ARBA00023027"/>
    </source>
</evidence>
<comment type="catalytic activity">
    <reaction evidence="8">
        <text>a secondary alcohol + NAD(+) = a ketone + NADH + H(+)</text>
        <dbReference type="Rhea" id="RHEA:10740"/>
        <dbReference type="ChEBI" id="CHEBI:15378"/>
        <dbReference type="ChEBI" id="CHEBI:17087"/>
        <dbReference type="ChEBI" id="CHEBI:35681"/>
        <dbReference type="ChEBI" id="CHEBI:57540"/>
        <dbReference type="ChEBI" id="CHEBI:57945"/>
        <dbReference type="EC" id="1.1.1.1"/>
    </reaction>
</comment>
<evidence type="ECO:0000259" key="12">
    <source>
        <dbReference type="Pfam" id="PF08240"/>
    </source>
</evidence>
<dbReference type="Pfam" id="PF08240">
    <property type="entry name" value="ADH_N"/>
    <property type="match status" value="1"/>
</dbReference>
<protein>
    <recommendedName>
        <fullName evidence="10">Probable alcohol dehydrogenase AdhA</fullName>
        <ecNumber evidence="3">1.1.1.1</ecNumber>
    </recommendedName>
</protein>
<dbReference type="PANTHER" id="PTHR42940">
    <property type="entry name" value="ALCOHOL DEHYDROGENASE 1-RELATED"/>
    <property type="match status" value="1"/>
</dbReference>
<dbReference type="InterPro" id="IPR000415">
    <property type="entry name" value="Nitroreductase-like"/>
</dbReference>
<evidence type="ECO:0000256" key="3">
    <source>
        <dbReference type="ARBA" id="ARBA00013190"/>
    </source>
</evidence>
<evidence type="ECO:0000256" key="10">
    <source>
        <dbReference type="ARBA" id="ARBA00068251"/>
    </source>
</evidence>
<comment type="similarity">
    <text evidence="2">Belongs to the zinc-containing alcohol dehydrogenase family.</text>
</comment>
<evidence type="ECO:0000256" key="9">
    <source>
        <dbReference type="ARBA" id="ARBA00049243"/>
    </source>
</evidence>
<evidence type="ECO:0000313" key="13">
    <source>
        <dbReference type="EMBL" id="RMI33643.1"/>
    </source>
</evidence>
<dbReference type="EC" id="1.1.1.1" evidence="3"/>
<dbReference type="InterPro" id="IPR011032">
    <property type="entry name" value="GroES-like_sf"/>
</dbReference>
<dbReference type="SUPFAM" id="SSF50129">
    <property type="entry name" value="GroES-like"/>
    <property type="match status" value="1"/>
</dbReference>
<gene>
    <name evidence="13" type="ORF">EBN03_08610</name>
</gene>
<evidence type="ECO:0000256" key="6">
    <source>
        <dbReference type="ARBA" id="ARBA00023002"/>
    </source>
</evidence>
<dbReference type="InterPro" id="IPR014187">
    <property type="entry name" value="ADH_Zn_typ-2"/>
</dbReference>
<evidence type="ECO:0000256" key="5">
    <source>
        <dbReference type="ARBA" id="ARBA00022833"/>
    </source>
</evidence>
<feature type="region of interest" description="Disordered" evidence="11">
    <location>
        <begin position="637"/>
        <end position="662"/>
    </location>
</feature>
<comment type="cofactor">
    <cofactor evidence="1">
        <name>Zn(2+)</name>
        <dbReference type="ChEBI" id="CHEBI:29105"/>
    </cofactor>
</comment>
<dbReference type="NCBIfam" id="NF047509">
    <property type="entry name" value="Rv3131_FMN_oxido"/>
    <property type="match status" value="1"/>
</dbReference>
<proteinExistence type="inferred from homology"/>
<dbReference type="GO" id="GO:0004022">
    <property type="term" value="F:alcohol dehydrogenase (NAD+) activity"/>
    <property type="evidence" value="ECO:0007669"/>
    <property type="project" value="UniProtKB-EC"/>
</dbReference>
<dbReference type="AlphaFoldDB" id="A0A3M2LAP5"/>
<organism evidence="13 14">
    <name type="scientific">Nocardia stercoris</name>
    <dbReference type="NCBI Taxonomy" id="2483361"/>
    <lineage>
        <taxon>Bacteria</taxon>
        <taxon>Bacillati</taxon>
        <taxon>Actinomycetota</taxon>
        <taxon>Actinomycetes</taxon>
        <taxon>Mycobacteriales</taxon>
        <taxon>Nocardiaceae</taxon>
        <taxon>Nocardia</taxon>
    </lineage>
</organism>
<accession>A0A3M2LAP5</accession>
<sequence length="662" mass="70306">MGAWRADPARPGALRPVTEPVPEPAAGELLVRVLACGVCRTDLHVVDQDLPVHLPDVIPGHEVVGEVVGGGAGVTVPIGTRVGIPWLRHTCGTCRFCVRGRENLCTGSRYTGWDADGGYAEYTTVPADYALRLPEGYSDAELAPLLCAGLIGYHALSRAEVPEGGVLGIYGFGGSAHLTAQVALARGARVHVMTRGAAARELALALGATSAQGAGDPPPEPLDAAILFAPAGELVPPALAALDSGGTLAVAGIHLTDIPPLNYQRHLFRERQIRSVTANTRAEAREFLNLAGETRLAVTAHPYPLRDADRALQDLRDGRFDGAAVLIPEPRSTAPSSRSAAPDRRTLLAVFRLATRAPSLHNTQPWRWVADGAHLDLFADIDRLLRAADPQGRQELISCGVVLHHAVTALAAHGWRAEIDYFPDACDPDHLAALSLRQTAGASAADVELARAMDERYSDRLPMLPPHGLEQLVPRLRAAVSAYELDFDVLPEAGRARLAALSDRHAADRDNDALYQQELSGWAGHADAPEGVPPSSLVSAAEFARTDVGRAFPAAPHAQRRAGLSDRAEVAVISSYGDSPLQWLFTGAALSAVLLECTVAGLSTCPLTHITETTADRRALAMLLPQPAPLPQALVRIGTAPDDDRPPPSPRRPLVDVVEFRS</sequence>
<dbReference type="GO" id="GO:0005737">
    <property type="term" value="C:cytoplasm"/>
    <property type="evidence" value="ECO:0007669"/>
    <property type="project" value="TreeGrafter"/>
</dbReference>
<dbReference type="OrthoDB" id="3567264at2"/>